<feature type="signal peptide" evidence="2">
    <location>
        <begin position="1"/>
        <end position="19"/>
    </location>
</feature>
<comment type="caution">
    <text evidence="3">The sequence shown here is derived from an EMBL/GenBank/DDBJ whole genome shotgun (WGS) entry which is preliminary data.</text>
</comment>
<dbReference type="Proteomes" id="UP001595384">
    <property type="component" value="Unassembled WGS sequence"/>
</dbReference>
<name>A0ABV7C7Q4_9VIBR</name>
<protein>
    <submittedName>
        <fullName evidence="3">Copper resistance protein NlpE</fullName>
    </submittedName>
</protein>
<feature type="compositionally biased region" description="Polar residues" evidence="1">
    <location>
        <begin position="51"/>
        <end position="65"/>
    </location>
</feature>
<evidence type="ECO:0000256" key="2">
    <source>
        <dbReference type="SAM" id="SignalP"/>
    </source>
</evidence>
<dbReference type="Gene3D" id="2.40.128.640">
    <property type="match status" value="1"/>
</dbReference>
<dbReference type="InterPro" id="IPR007298">
    <property type="entry name" value="Cu-R_lipoprotein_NlpE"/>
</dbReference>
<dbReference type="EMBL" id="JBHRSE010000047">
    <property type="protein sequence ID" value="MFC3023653.1"/>
    <property type="molecule type" value="Genomic_DNA"/>
</dbReference>
<gene>
    <name evidence="3" type="ORF">ACFODT_07425</name>
</gene>
<evidence type="ECO:0000256" key="1">
    <source>
        <dbReference type="SAM" id="MobiDB-lite"/>
    </source>
</evidence>
<evidence type="ECO:0000313" key="4">
    <source>
        <dbReference type="Proteomes" id="UP001595384"/>
    </source>
</evidence>
<organism evidence="3 4">
    <name type="scientific">Vibrio zhugei</name>
    <dbReference type="NCBI Taxonomy" id="2479546"/>
    <lineage>
        <taxon>Bacteria</taxon>
        <taxon>Pseudomonadati</taxon>
        <taxon>Pseudomonadota</taxon>
        <taxon>Gammaproteobacteria</taxon>
        <taxon>Vibrionales</taxon>
        <taxon>Vibrionaceae</taxon>
        <taxon>Vibrio</taxon>
    </lineage>
</organism>
<keyword evidence="4" id="KW-1185">Reference proteome</keyword>
<feature type="region of interest" description="Disordered" evidence="1">
    <location>
        <begin position="26"/>
        <end position="97"/>
    </location>
</feature>
<dbReference type="PROSITE" id="PS51257">
    <property type="entry name" value="PROKAR_LIPOPROTEIN"/>
    <property type="match status" value="1"/>
</dbReference>
<dbReference type="RefSeq" id="WP_164711824.1">
    <property type="nucleotide sequence ID" value="NZ_AP024911.1"/>
</dbReference>
<reference evidence="4" key="1">
    <citation type="journal article" date="2019" name="Int. J. Syst. Evol. Microbiol.">
        <title>The Global Catalogue of Microorganisms (GCM) 10K type strain sequencing project: providing services to taxonomists for standard genome sequencing and annotation.</title>
        <authorList>
            <consortium name="The Broad Institute Genomics Platform"/>
            <consortium name="The Broad Institute Genome Sequencing Center for Infectious Disease"/>
            <person name="Wu L."/>
            <person name="Ma J."/>
        </authorList>
    </citation>
    <scope>NUCLEOTIDE SEQUENCE [LARGE SCALE GENOMIC DNA]</scope>
    <source>
        <strain evidence="4">KCTC 62784</strain>
    </source>
</reference>
<keyword evidence="2" id="KW-0732">Signal</keyword>
<dbReference type="Pfam" id="PF04170">
    <property type="entry name" value="NlpE"/>
    <property type="match status" value="1"/>
</dbReference>
<proteinExistence type="predicted"/>
<feature type="chain" id="PRO_5046909506" evidence="2">
    <location>
        <begin position="20"/>
        <end position="175"/>
    </location>
</feature>
<accession>A0ABV7C7Q4</accession>
<feature type="compositionally biased region" description="Low complexity" evidence="1">
    <location>
        <begin position="26"/>
        <end position="36"/>
    </location>
</feature>
<evidence type="ECO:0000313" key="3">
    <source>
        <dbReference type="EMBL" id="MFC3023653.1"/>
    </source>
</evidence>
<sequence>MMKKSIIALSVLTVVLAGCDGNTDQAKQANNDQQQAVSSIQQNAEPAANGDMSSDISEPTGSAPSESAPLPKNGDQLDWQGTYQGALPGADGNQVNTDITLNKDQSFVMKQTVDGKEVTTKGNFTWNDDSSKLSLDSGKGKPMEFGIEKGAIFKLDAVGNRVQGEMADQYELEKK</sequence>